<dbReference type="GO" id="GO:0005886">
    <property type="term" value="C:plasma membrane"/>
    <property type="evidence" value="ECO:0007669"/>
    <property type="project" value="UniProtKB-SubCell"/>
</dbReference>
<dbReference type="PANTHER" id="PTHR30347:SF1">
    <property type="entry name" value="MECHANOSENSITIVE CHANNEL MSCK"/>
    <property type="match status" value="1"/>
</dbReference>
<dbReference type="PANTHER" id="PTHR30347">
    <property type="entry name" value="POTASSIUM CHANNEL RELATED"/>
    <property type="match status" value="1"/>
</dbReference>
<dbReference type="InterPro" id="IPR011014">
    <property type="entry name" value="MscS_channel_TM-2"/>
</dbReference>
<dbReference type="AlphaFoldDB" id="A0A348W9H9"/>
<feature type="domain" description="Mechanosensitive ion channel MscS" evidence="9">
    <location>
        <begin position="279"/>
        <end position="346"/>
    </location>
</feature>
<feature type="transmembrane region" description="Helical" evidence="8">
    <location>
        <begin position="188"/>
        <end position="213"/>
    </location>
</feature>
<feature type="non-terminal residue" evidence="11">
    <location>
        <position position="1"/>
    </location>
</feature>
<dbReference type="Gene3D" id="2.30.30.60">
    <property type="match status" value="1"/>
</dbReference>
<evidence type="ECO:0000256" key="6">
    <source>
        <dbReference type="ARBA" id="ARBA00023136"/>
    </source>
</evidence>
<feature type="transmembrane region" description="Helical" evidence="8">
    <location>
        <begin position="148"/>
        <end position="168"/>
    </location>
</feature>
<dbReference type="InterPro" id="IPR010920">
    <property type="entry name" value="LSM_dom_sf"/>
</dbReference>
<evidence type="ECO:0000256" key="8">
    <source>
        <dbReference type="SAM" id="Phobius"/>
    </source>
</evidence>
<dbReference type="InterPro" id="IPR006685">
    <property type="entry name" value="MscS_channel_2nd"/>
</dbReference>
<dbReference type="Gene3D" id="3.30.70.100">
    <property type="match status" value="1"/>
</dbReference>
<feature type="transmembrane region" description="Helical" evidence="8">
    <location>
        <begin position="79"/>
        <end position="100"/>
    </location>
</feature>
<evidence type="ECO:0000256" key="3">
    <source>
        <dbReference type="ARBA" id="ARBA00022475"/>
    </source>
</evidence>
<feature type="transmembrane region" description="Helical" evidence="8">
    <location>
        <begin position="234"/>
        <end position="257"/>
    </location>
</feature>
<comment type="subcellular location">
    <subcellularLocation>
        <location evidence="1">Cell membrane</location>
        <topology evidence="1">Multi-pass membrane protein</topology>
    </subcellularLocation>
</comment>
<feature type="transmembrane region" description="Helical" evidence="8">
    <location>
        <begin position="36"/>
        <end position="56"/>
    </location>
</feature>
<feature type="region of interest" description="Disordered" evidence="7">
    <location>
        <begin position="450"/>
        <end position="497"/>
    </location>
</feature>
<comment type="similarity">
    <text evidence="2">Belongs to the MscS (TC 1.A.23) family.</text>
</comment>
<name>A0A348W9H9_9RHOB</name>
<keyword evidence="3" id="KW-1003">Cell membrane</keyword>
<keyword evidence="4 8" id="KW-0812">Transmembrane</keyword>
<feature type="domain" description="Mechanosensitive ion channel MscS C-terminal" evidence="10">
    <location>
        <begin position="354"/>
        <end position="435"/>
    </location>
</feature>
<feature type="transmembrane region" description="Helical" evidence="8">
    <location>
        <begin position="106"/>
        <end position="127"/>
    </location>
</feature>
<feature type="transmembrane region" description="Helical" evidence="8">
    <location>
        <begin position="5"/>
        <end position="24"/>
    </location>
</feature>
<evidence type="ECO:0000313" key="11">
    <source>
        <dbReference type="EMBL" id="HAR51191.1"/>
    </source>
</evidence>
<keyword evidence="5 8" id="KW-1133">Transmembrane helix</keyword>
<sequence length="497" mass="53483">RAGRVYGAFLGLVIAIFYFIDALAEELEWSTEASVVILFPVIVVAGLLLVWLARVLGRQGTDTAQDEENETYRSRLSKLLARVLMILAVISPVLAAVGYFKAATAIMLPSLLSLMVLGGLLVIQRIIGELYVLATRHRDGTSDELVPVLLGFLMVLLSMPVFALIWGARLTDLTELWGKFMRGMSVGGLTISPSVFMTLAIVFTLGVILTRFLQSTLRNTVLPKTRMDAGGRTAVVSGLGYIGIFLSAIIAITSAGIDLSNIALVAGALSVGIGFGLQNIVSNFVSGIILLIERPISQGDWIEVGGQHGYVKDISVRSTRIETFDRSDVIVPNADLVSGTVTNYTRGNTVGRVIVPVGVAYGTDTRKVEAILREIAEAHPMVVINPPPAVIFRSFGADALEFEVRAILRDVNWMLSVHSDMNHEIARRFTEEGIEVPFAQRDLWLRNPETLVGPKTGKGWTSGEGAADEASPAKRSGSAHLTDGDVGAEADPDGDGR</sequence>
<proteinExistence type="inferred from homology"/>
<evidence type="ECO:0000313" key="12">
    <source>
        <dbReference type="Proteomes" id="UP000264719"/>
    </source>
</evidence>
<dbReference type="SUPFAM" id="SSF82689">
    <property type="entry name" value="Mechanosensitive channel protein MscS (YggB), C-terminal domain"/>
    <property type="match status" value="1"/>
</dbReference>
<comment type="caution">
    <text evidence="11">The sequence shown here is derived from an EMBL/GenBank/DDBJ whole genome shotgun (WGS) entry which is preliminary data.</text>
</comment>
<evidence type="ECO:0000256" key="7">
    <source>
        <dbReference type="SAM" id="MobiDB-lite"/>
    </source>
</evidence>
<evidence type="ECO:0000259" key="10">
    <source>
        <dbReference type="Pfam" id="PF21082"/>
    </source>
</evidence>
<accession>A0A348W9H9</accession>
<dbReference type="InterPro" id="IPR052702">
    <property type="entry name" value="MscS-like_channel"/>
</dbReference>
<organism evidence="11 12">
    <name type="scientific">Roseovarius nubinhibens</name>
    <dbReference type="NCBI Taxonomy" id="314263"/>
    <lineage>
        <taxon>Bacteria</taxon>
        <taxon>Pseudomonadati</taxon>
        <taxon>Pseudomonadota</taxon>
        <taxon>Alphaproteobacteria</taxon>
        <taxon>Rhodobacterales</taxon>
        <taxon>Roseobacteraceae</taxon>
        <taxon>Roseovarius</taxon>
    </lineage>
</organism>
<reference evidence="11 12" key="1">
    <citation type="journal article" date="2018" name="Nat. Biotechnol.">
        <title>A standardized bacterial taxonomy based on genome phylogeny substantially revises the tree of life.</title>
        <authorList>
            <person name="Parks D.H."/>
            <person name="Chuvochina M."/>
            <person name="Waite D.W."/>
            <person name="Rinke C."/>
            <person name="Skarshewski A."/>
            <person name="Chaumeil P.A."/>
            <person name="Hugenholtz P."/>
        </authorList>
    </citation>
    <scope>NUCLEOTIDE SEQUENCE [LARGE SCALE GENOMIC DNA]</scope>
    <source>
        <strain evidence="11">UBA9169</strain>
    </source>
</reference>
<dbReference type="Proteomes" id="UP000264719">
    <property type="component" value="Unassembled WGS sequence"/>
</dbReference>
<dbReference type="Pfam" id="PF00924">
    <property type="entry name" value="MS_channel_2nd"/>
    <property type="match status" value="1"/>
</dbReference>
<evidence type="ECO:0000259" key="9">
    <source>
        <dbReference type="Pfam" id="PF00924"/>
    </source>
</evidence>
<evidence type="ECO:0000256" key="5">
    <source>
        <dbReference type="ARBA" id="ARBA00022989"/>
    </source>
</evidence>
<dbReference type="Gene3D" id="1.10.287.1260">
    <property type="match status" value="1"/>
</dbReference>
<evidence type="ECO:0000256" key="2">
    <source>
        <dbReference type="ARBA" id="ARBA00008017"/>
    </source>
</evidence>
<evidence type="ECO:0000256" key="4">
    <source>
        <dbReference type="ARBA" id="ARBA00022692"/>
    </source>
</evidence>
<gene>
    <name evidence="11" type="ORF">DCS45_04840</name>
</gene>
<dbReference type="EMBL" id="DMVW01000048">
    <property type="protein sequence ID" value="HAR51191.1"/>
    <property type="molecule type" value="Genomic_DNA"/>
</dbReference>
<dbReference type="InterPro" id="IPR049278">
    <property type="entry name" value="MS_channel_C"/>
</dbReference>
<dbReference type="GO" id="GO:0008381">
    <property type="term" value="F:mechanosensitive monoatomic ion channel activity"/>
    <property type="evidence" value="ECO:0007669"/>
    <property type="project" value="UniProtKB-ARBA"/>
</dbReference>
<dbReference type="SUPFAM" id="SSF82861">
    <property type="entry name" value="Mechanosensitive channel protein MscS (YggB), transmembrane region"/>
    <property type="match status" value="1"/>
</dbReference>
<evidence type="ECO:0000256" key="1">
    <source>
        <dbReference type="ARBA" id="ARBA00004651"/>
    </source>
</evidence>
<dbReference type="InterPro" id="IPR023408">
    <property type="entry name" value="MscS_beta-dom_sf"/>
</dbReference>
<dbReference type="SUPFAM" id="SSF50182">
    <property type="entry name" value="Sm-like ribonucleoproteins"/>
    <property type="match status" value="1"/>
</dbReference>
<keyword evidence="6 8" id="KW-0472">Membrane</keyword>
<dbReference type="InterPro" id="IPR011066">
    <property type="entry name" value="MscS_channel_C_sf"/>
</dbReference>
<protein>
    <submittedName>
        <fullName evidence="11">DUF3772 domain-containing protein</fullName>
    </submittedName>
</protein>
<feature type="transmembrane region" description="Helical" evidence="8">
    <location>
        <begin position="263"/>
        <end position="292"/>
    </location>
</feature>
<feature type="compositionally biased region" description="Acidic residues" evidence="7">
    <location>
        <begin position="486"/>
        <end position="497"/>
    </location>
</feature>
<dbReference type="Pfam" id="PF21082">
    <property type="entry name" value="MS_channel_3rd"/>
    <property type="match status" value="1"/>
</dbReference>